<protein>
    <submittedName>
        <fullName evidence="1">Uncharacterized protein</fullName>
    </submittedName>
</protein>
<proteinExistence type="predicted"/>
<reference evidence="1 2" key="1">
    <citation type="journal article" date="2011" name="Plasmid">
        <title>Streptomyces turgidiscabies Car8 contains a modular pathogenicity island that shares virulence genes with other actinobacterial plant pathogens.</title>
        <authorList>
            <person name="Huguet-Tapia J.C."/>
            <person name="Badger J.H."/>
            <person name="Loria R."/>
            <person name="Pettis G.S."/>
        </authorList>
    </citation>
    <scope>NUCLEOTIDE SEQUENCE [LARGE SCALE GENOMIC DNA]</scope>
    <source>
        <strain evidence="1 2">Car8</strain>
    </source>
</reference>
<evidence type="ECO:0000313" key="1">
    <source>
        <dbReference type="EMBL" id="ELP62438.1"/>
    </source>
</evidence>
<dbReference type="PATRIC" id="fig|698760.3.peg.8629"/>
<organism evidence="1 2">
    <name type="scientific">Streptomyces turgidiscabies (strain Car8)</name>
    <dbReference type="NCBI Taxonomy" id="698760"/>
    <lineage>
        <taxon>Bacteria</taxon>
        <taxon>Bacillati</taxon>
        <taxon>Actinomycetota</taxon>
        <taxon>Actinomycetes</taxon>
        <taxon>Kitasatosporales</taxon>
        <taxon>Streptomycetaceae</taxon>
        <taxon>Streptomyces</taxon>
    </lineage>
</organism>
<evidence type="ECO:0000313" key="2">
    <source>
        <dbReference type="Proteomes" id="UP000010931"/>
    </source>
</evidence>
<dbReference type="EMBL" id="AEJB01000616">
    <property type="protein sequence ID" value="ELP62438.1"/>
    <property type="molecule type" value="Genomic_DNA"/>
</dbReference>
<dbReference type="Proteomes" id="UP000010931">
    <property type="component" value="Unassembled WGS sequence"/>
</dbReference>
<accession>L7ESP0</accession>
<sequence length="104" mass="11484">MAWLDVIMARPYGSRSTREREYIPPLPDSKSKEKLVRLSPLVPPEIHAAAFQNAKALGMTMGKYVAELIARDQVDENGVPLWASEVREPGPAQAELPVIETEAS</sequence>
<keyword evidence="2" id="KW-1185">Reference proteome</keyword>
<name>L7ESP0_STRT8</name>
<dbReference type="AlphaFoldDB" id="L7ESP0"/>
<gene>
    <name evidence="1" type="ORF">STRTUCAR8_00007</name>
</gene>
<comment type="caution">
    <text evidence="1">The sequence shown here is derived from an EMBL/GenBank/DDBJ whole genome shotgun (WGS) entry which is preliminary data.</text>
</comment>